<accession>A0A481YUC6</accession>
<name>A0A481YUC6_9VIRU</name>
<sequence>MRVLGDKMHTFDSNFPDHFAEDRAAASEIVFDLLEYVGTCSKQWDKPKIFVCEYLYEPGNSAADDMHFGAEASSQLEGNTLMFVRNLIINSPNPWFKSIAAYLYVQLHERVDVEDAGGPYSVREIAQAISAQTGDEILIFESIREARTPERRFMVAEWSCERVKKEFATYLATT</sequence>
<gene>
    <name evidence="1" type="ORF">LCMAC103_01400</name>
</gene>
<protein>
    <submittedName>
        <fullName evidence="1">Uncharacterized protein</fullName>
    </submittedName>
</protein>
<organism evidence="1">
    <name type="scientific">Marseillevirus LCMAC103</name>
    <dbReference type="NCBI Taxonomy" id="2506604"/>
    <lineage>
        <taxon>Viruses</taxon>
        <taxon>Varidnaviria</taxon>
        <taxon>Bamfordvirae</taxon>
        <taxon>Nucleocytoviricota</taxon>
        <taxon>Megaviricetes</taxon>
        <taxon>Pimascovirales</taxon>
        <taxon>Pimascovirales incertae sedis</taxon>
        <taxon>Marseilleviridae</taxon>
    </lineage>
</organism>
<dbReference type="EMBL" id="MK500336">
    <property type="protein sequence ID" value="QBK86808.1"/>
    <property type="molecule type" value="Genomic_DNA"/>
</dbReference>
<proteinExistence type="predicted"/>
<reference evidence="1" key="1">
    <citation type="journal article" date="2019" name="MBio">
        <title>Virus Genomes from Deep Sea Sediments Expand the Ocean Megavirome and Support Independent Origins of Viral Gigantism.</title>
        <authorList>
            <person name="Backstrom D."/>
            <person name="Yutin N."/>
            <person name="Jorgensen S.L."/>
            <person name="Dharamshi J."/>
            <person name="Homa F."/>
            <person name="Zaremba-Niedwiedzka K."/>
            <person name="Spang A."/>
            <person name="Wolf Y.I."/>
            <person name="Koonin E.V."/>
            <person name="Ettema T.J."/>
        </authorList>
    </citation>
    <scope>NUCLEOTIDE SEQUENCE</scope>
</reference>
<evidence type="ECO:0000313" key="1">
    <source>
        <dbReference type="EMBL" id="QBK86808.1"/>
    </source>
</evidence>